<organism evidence="1 2">
    <name type="scientific">Corynebacterium urealyticum</name>
    <dbReference type="NCBI Taxonomy" id="43771"/>
    <lineage>
        <taxon>Bacteria</taxon>
        <taxon>Bacillati</taxon>
        <taxon>Actinomycetota</taxon>
        <taxon>Actinomycetes</taxon>
        <taxon>Mycobacteriales</taxon>
        <taxon>Corynebacteriaceae</taxon>
        <taxon>Corynebacterium</taxon>
    </lineage>
</organism>
<comment type="caution">
    <text evidence="1">The sequence shown here is derived from an EMBL/GenBank/DDBJ whole genome shotgun (WGS) entry which is preliminary data.</text>
</comment>
<dbReference type="AlphaFoldDB" id="A0A2W5AZN2"/>
<reference evidence="1 2" key="1">
    <citation type="submission" date="2017-11" db="EMBL/GenBank/DDBJ databases">
        <title>Infants hospitalized years apart are colonized by the same room-sourced microbial strains.</title>
        <authorList>
            <person name="Brooks B."/>
            <person name="Olm M.R."/>
            <person name="Firek B.A."/>
            <person name="Baker R."/>
            <person name="Thomas B.C."/>
            <person name="Morowitz M.J."/>
            <person name="Banfield J.F."/>
        </authorList>
    </citation>
    <scope>NUCLEOTIDE SEQUENCE [LARGE SCALE GENOMIC DNA]</scope>
    <source>
        <strain evidence="1">S2_012_000_R3_87</strain>
    </source>
</reference>
<dbReference type="Proteomes" id="UP000249451">
    <property type="component" value="Unassembled WGS sequence"/>
</dbReference>
<evidence type="ECO:0000313" key="2">
    <source>
        <dbReference type="Proteomes" id="UP000249451"/>
    </source>
</evidence>
<gene>
    <name evidence="1" type="ORF">DI609_07340</name>
</gene>
<accession>A0A2W5AZN2</accession>
<proteinExistence type="predicted"/>
<evidence type="ECO:0000313" key="1">
    <source>
        <dbReference type="EMBL" id="PZO99920.1"/>
    </source>
</evidence>
<dbReference type="EMBL" id="QFNY01000163">
    <property type="protein sequence ID" value="PZO99920.1"/>
    <property type="molecule type" value="Genomic_DNA"/>
</dbReference>
<sequence length="91" mass="9705">MLVEGYLGRIPEPVPRRVSVVASRMVARVLEQPDAEAFYAESVQHSAGPFSETKRYSTGASGGSPWLTAADKQALRRVRIGGGGIYTIGIG</sequence>
<protein>
    <submittedName>
        <fullName evidence="1">Uncharacterized protein</fullName>
    </submittedName>
</protein>
<name>A0A2W5AZN2_9CORY</name>